<sequence length="537" mass="59832">MSTNAFAQGQWGNEGELEDVEIEIVKERQITLPKANRNFEKIPPRPSEPIKAPVQYDFKPFNFQTAPINPAIKPLKIKQEDPSKVYGGYLSAGFGNYTSPYLEGFVNSTRDKNKLIGAHGLFSASDKGPVDGKNSGSGMSKLSVFGKTFNETFALSGDVGFENRTTHFYGYPEGTDIDAKDIKQYYNHFRINGEISNARNTAFSYKLGGTFGYLANKYDARESEVNLSFDSRYKLDDERGIGLKAGYNLLNRKDAEVEAKPRNLFFVNPQYQFLPIEDLSLIVGLVAAVENDSIDSKNVHVYPDIRAAYPLSPSVKLTASLTGGIEKVSLQSLSNENIWIAPNVPIFHTNKLYDLQGALHTKLGNKIGINGGLSIAALKNWYFFVNSITDQSRFDVVYDTKATVRTNFFASVGYSQSEGAKILLRGDVYGYNTKNVGEAWHRPTYKVTGDASFNIVKKILLDVTLIAQGGMKALEPSTDKVVTIDPAFDLNVRFEYLFSDSFSFFAQLNNITSNNYQTYLYYPVRGFQGMGGITWSF</sequence>
<dbReference type="InterPro" id="IPR036942">
    <property type="entry name" value="Beta-barrel_TonB_sf"/>
</dbReference>
<organism evidence="4 5">
    <name type="scientific">Chryseosolibacter indicus</name>
    <dbReference type="NCBI Taxonomy" id="2782351"/>
    <lineage>
        <taxon>Bacteria</taxon>
        <taxon>Pseudomonadati</taxon>
        <taxon>Bacteroidota</taxon>
        <taxon>Cytophagia</taxon>
        <taxon>Cytophagales</taxon>
        <taxon>Chryseotaleaceae</taxon>
        <taxon>Chryseosolibacter</taxon>
    </lineage>
</organism>
<evidence type="ECO:0000256" key="2">
    <source>
        <dbReference type="ARBA" id="ARBA00023136"/>
    </source>
</evidence>
<evidence type="ECO:0000313" key="4">
    <source>
        <dbReference type="EMBL" id="MBT1703461.1"/>
    </source>
</evidence>
<protein>
    <recommendedName>
        <fullName evidence="6">TonB-dependent receptor</fullName>
    </recommendedName>
</protein>
<comment type="subcellular location">
    <subcellularLocation>
        <location evidence="1">Cell outer membrane</location>
    </subcellularLocation>
</comment>
<dbReference type="Gene3D" id="2.40.170.20">
    <property type="entry name" value="TonB-dependent receptor, beta-barrel domain"/>
    <property type="match status" value="1"/>
</dbReference>
<keyword evidence="3" id="KW-0998">Cell outer membrane</keyword>
<evidence type="ECO:0000313" key="5">
    <source>
        <dbReference type="Proteomes" id="UP000772618"/>
    </source>
</evidence>
<evidence type="ECO:0000256" key="3">
    <source>
        <dbReference type="ARBA" id="ARBA00023237"/>
    </source>
</evidence>
<dbReference type="RefSeq" id="WP_254153422.1">
    <property type="nucleotide sequence ID" value="NZ_JAHESD010000015.1"/>
</dbReference>
<dbReference type="EMBL" id="JAHESD010000015">
    <property type="protein sequence ID" value="MBT1703461.1"/>
    <property type="molecule type" value="Genomic_DNA"/>
</dbReference>
<keyword evidence="5" id="KW-1185">Reference proteome</keyword>
<reference evidence="4 5" key="1">
    <citation type="submission" date="2021-05" db="EMBL/GenBank/DDBJ databases">
        <title>A Polyphasic approach of four new species of the genus Ohtaekwangia: Ohtaekwangia histidinii sp. nov., Ohtaekwangia cretensis sp. nov., Ohtaekwangia indiensis sp. nov., Ohtaekwangia reichenbachii sp. nov. from diverse environment.</title>
        <authorList>
            <person name="Octaviana S."/>
        </authorList>
    </citation>
    <scope>NUCLEOTIDE SEQUENCE [LARGE SCALE GENOMIC DNA]</scope>
    <source>
        <strain evidence="4 5">PWU20</strain>
    </source>
</reference>
<gene>
    <name evidence="4" type="ORF">KK060_09235</name>
</gene>
<accession>A0ABS5VQ36</accession>
<dbReference type="SUPFAM" id="SSF56935">
    <property type="entry name" value="Porins"/>
    <property type="match status" value="1"/>
</dbReference>
<name>A0ABS5VQ36_9BACT</name>
<proteinExistence type="predicted"/>
<evidence type="ECO:0000256" key="1">
    <source>
        <dbReference type="ARBA" id="ARBA00004442"/>
    </source>
</evidence>
<keyword evidence="2" id="KW-0472">Membrane</keyword>
<evidence type="ECO:0008006" key="6">
    <source>
        <dbReference type="Google" id="ProtNLM"/>
    </source>
</evidence>
<dbReference type="Proteomes" id="UP000772618">
    <property type="component" value="Unassembled WGS sequence"/>
</dbReference>
<comment type="caution">
    <text evidence="4">The sequence shown here is derived from an EMBL/GenBank/DDBJ whole genome shotgun (WGS) entry which is preliminary data.</text>
</comment>